<evidence type="ECO:0000256" key="1">
    <source>
        <dbReference type="ARBA" id="ARBA00000971"/>
    </source>
</evidence>
<dbReference type="Proteomes" id="UP000000323">
    <property type="component" value="Chromosome 1"/>
</dbReference>
<accession>D1CCV7</accession>
<dbReference type="InterPro" id="IPR000297">
    <property type="entry name" value="PPIase_PpiC"/>
</dbReference>
<evidence type="ECO:0000313" key="9">
    <source>
        <dbReference type="EMBL" id="ACZ42622.1"/>
    </source>
</evidence>
<evidence type="ECO:0000313" key="10">
    <source>
        <dbReference type="Proteomes" id="UP000000323"/>
    </source>
</evidence>
<dbReference type="Gene3D" id="1.10.4030.10">
    <property type="entry name" value="Porin chaperone SurA, peptide-binding domain"/>
    <property type="match status" value="1"/>
</dbReference>
<dbReference type="PANTHER" id="PTHR47245:SF1">
    <property type="entry name" value="FOLDASE PROTEIN PRSA"/>
    <property type="match status" value="1"/>
</dbReference>
<dbReference type="InterPro" id="IPR027304">
    <property type="entry name" value="Trigger_fact/SurA_dom_sf"/>
</dbReference>
<dbReference type="SUPFAM" id="SSF54534">
    <property type="entry name" value="FKBP-like"/>
    <property type="match status" value="1"/>
</dbReference>
<dbReference type="SUPFAM" id="SSF109998">
    <property type="entry name" value="Triger factor/SurA peptide-binding domain-like"/>
    <property type="match status" value="1"/>
</dbReference>
<dbReference type="OrthoDB" id="2677468at2"/>
<evidence type="ECO:0000256" key="3">
    <source>
        <dbReference type="ARBA" id="ARBA00022729"/>
    </source>
</evidence>
<dbReference type="eggNOG" id="COG0760">
    <property type="taxonomic scope" value="Bacteria"/>
</dbReference>
<dbReference type="RefSeq" id="WP_012875656.1">
    <property type="nucleotide sequence ID" value="NC_013525.1"/>
</dbReference>
<keyword evidence="10" id="KW-1185">Reference proteome</keyword>
<feature type="domain" description="PpiC" evidence="8">
    <location>
        <begin position="211"/>
        <end position="298"/>
    </location>
</feature>
<dbReference type="EC" id="5.2.1.8" evidence="2"/>
<evidence type="ECO:0000256" key="7">
    <source>
        <dbReference type="SAM" id="MobiDB-lite"/>
    </source>
</evidence>
<dbReference type="Gene3D" id="3.10.50.40">
    <property type="match status" value="1"/>
</dbReference>
<keyword evidence="4 6" id="KW-0697">Rotamase</keyword>
<dbReference type="KEGG" id="ttr:Tter_1716"/>
<gene>
    <name evidence="9" type="ordered locus">Tter_1716</name>
</gene>
<evidence type="ECO:0000256" key="4">
    <source>
        <dbReference type="ARBA" id="ARBA00023110"/>
    </source>
</evidence>
<dbReference type="GO" id="GO:0003755">
    <property type="term" value="F:peptidyl-prolyl cis-trans isomerase activity"/>
    <property type="evidence" value="ECO:0007669"/>
    <property type="project" value="UniProtKB-KW"/>
</dbReference>
<evidence type="ECO:0000259" key="8">
    <source>
        <dbReference type="PROSITE" id="PS50198"/>
    </source>
</evidence>
<keyword evidence="3" id="KW-0732">Signal</keyword>
<protein>
    <recommendedName>
        <fullName evidence="2">peptidylprolyl isomerase</fullName>
        <ecNumber evidence="2">5.2.1.8</ecNumber>
    </recommendedName>
</protein>
<evidence type="ECO:0000256" key="2">
    <source>
        <dbReference type="ARBA" id="ARBA00013194"/>
    </source>
</evidence>
<sequence>MSIRRQVCKVMGRVVPTALVLSVLITGCGPTSSQEQRSQQIPTPAATVAEPISLMPSPTTVSTPETSSAPTVQVTPVPTASTANFDPNGIVAVVNGEKITNKEFYQELEKRYGQDLISDMVITKLIEQEARKRGVSLSNEDMQKALQQLQTAFPGQSIEEIAQGQNMTGDQLREQVRVMALLDKMLAPQVKVTEQDARNFYNQNPQVFQSQEQLRLGQVVTDNEQQAADAAQALRDGKDLKEVIAKYGSKSPERAKKNGDLGYKSLNELDPQLGMTVMQMAVGDVSDPIRLPDGSYAVVKMIDRKGGVQMPFDQVKDRAMELAKQDKINSMIPKFLEELYSKAKIQSRIKIIPPNTQQPSAEPSQPSPSPPAPSGEEPKG</sequence>
<keyword evidence="5 6" id="KW-0413">Isomerase</keyword>
<comment type="catalytic activity">
    <reaction evidence="1">
        <text>[protein]-peptidylproline (omega=180) = [protein]-peptidylproline (omega=0)</text>
        <dbReference type="Rhea" id="RHEA:16237"/>
        <dbReference type="Rhea" id="RHEA-COMP:10747"/>
        <dbReference type="Rhea" id="RHEA-COMP:10748"/>
        <dbReference type="ChEBI" id="CHEBI:83833"/>
        <dbReference type="ChEBI" id="CHEBI:83834"/>
        <dbReference type="EC" id="5.2.1.8"/>
    </reaction>
</comment>
<organism evidence="9 10">
    <name type="scientific">Thermobaculum terrenum (strain ATCC BAA-798 / CCMEE 7001 / YNP1)</name>
    <dbReference type="NCBI Taxonomy" id="525904"/>
    <lineage>
        <taxon>Bacteria</taxon>
        <taxon>Bacillati</taxon>
        <taxon>Chloroflexota</taxon>
        <taxon>Chloroflexia</taxon>
        <taxon>Candidatus Thermobaculales</taxon>
        <taxon>Candidatus Thermobaculaceae</taxon>
        <taxon>Thermobaculum</taxon>
    </lineage>
</organism>
<feature type="region of interest" description="Disordered" evidence="7">
    <location>
        <begin position="349"/>
        <end position="380"/>
    </location>
</feature>
<reference evidence="10" key="1">
    <citation type="journal article" date="2010" name="Stand. Genomic Sci.">
        <title>Complete genome sequence of 'Thermobaculum terrenum' type strain (YNP1).</title>
        <authorList>
            <person name="Kiss H."/>
            <person name="Cleland D."/>
            <person name="Lapidus A."/>
            <person name="Lucas S."/>
            <person name="Glavina Del Rio T."/>
            <person name="Nolan M."/>
            <person name="Tice H."/>
            <person name="Han C."/>
            <person name="Goodwin L."/>
            <person name="Pitluck S."/>
            <person name="Liolios K."/>
            <person name="Ivanova N."/>
            <person name="Mavromatis K."/>
            <person name="Ovchinnikova G."/>
            <person name="Pati A."/>
            <person name="Chen A."/>
            <person name="Palaniappan K."/>
            <person name="Land M."/>
            <person name="Hauser L."/>
            <person name="Chang Y."/>
            <person name="Jeffries C."/>
            <person name="Lu M."/>
            <person name="Brettin T."/>
            <person name="Detter J."/>
            <person name="Goker M."/>
            <person name="Tindall B."/>
            <person name="Beck B."/>
            <person name="McDermott T."/>
            <person name="Woyke T."/>
            <person name="Bristow J."/>
            <person name="Eisen J."/>
            <person name="Markowitz V."/>
            <person name="Hugenholtz P."/>
            <person name="Kyrpides N."/>
            <person name="Klenk H."/>
            <person name="Cheng J."/>
        </authorList>
    </citation>
    <scope>NUCLEOTIDE SEQUENCE [LARGE SCALE GENOMIC DNA]</scope>
    <source>
        <strain evidence="10">ATCC BAA-798 / YNP1</strain>
    </source>
</reference>
<dbReference type="STRING" id="525904.Tter_1716"/>
<dbReference type="InterPro" id="IPR050245">
    <property type="entry name" value="PrsA_foldase"/>
</dbReference>
<name>D1CCV7_THET1</name>
<dbReference type="PANTHER" id="PTHR47245">
    <property type="entry name" value="PEPTIDYLPROLYL ISOMERASE"/>
    <property type="match status" value="1"/>
</dbReference>
<evidence type="ECO:0000256" key="6">
    <source>
        <dbReference type="PROSITE-ProRule" id="PRU00278"/>
    </source>
</evidence>
<dbReference type="PROSITE" id="PS50198">
    <property type="entry name" value="PPIC_PPIASE_2"/>
    <property type="match status" value="1"/>
</dbReference>
<dbReference type="AlphaFoldDB" id="D1CCV7"/>
<dbReference type="PROSITE" id="PS51257">
    <property type="entry name" value="PROKAR_LIPOPROTEIN"/>
    <property type="match status" value="1"/>
</dbReference>
<dbReference type="Pfam" id="PF13145">
    <property type="entry name" value="Rotamase_2"/>
    <property type="match status" value="1"/>
</dbReference>
<proteinExistence type="predicted"/>
<dbReference type="EMBL" id="CP001825">
    <property type="protein sequence ID" value="ACZ42622.1"/>
    <property type="molecule type" value="Genomic_DNA"/>
</dbReference>
<evidence type="ECO:0000256" key="5">
    <source>
        <dbReference type="ARBA" id="ARBA00023235"/>
    </source>
</evidence>
<dbReference type="InterPro" id="IPR046357">
    <property type="entry name" value="PPIase_dom_sf"/>
</dbReference>
<dbReference type="HOGENOM" id="CLU_727481_0_0_0"/>